<dbReference type="InterPro" id="IPR014284">
    <property type="entry name" value="RNA_pol_sigma-70_dom"/>
</dbReference>
<dbReference type="Pfam" id="PF04542">
    <property type="entry name" value="Sigma70_r2"/>
    <property type="match status" value="1"/>
</dbReference>
<evidence type="ECO:0000256" key="3">
    <source>
        <dbReference type="ARBA" id="ARBA00023125"/>
    </source>
</evidence>
<dbReference type="NCBIfam" id="TIGR02937">
    <property type="entry name" value="sigma70-ECF"/>
    <property type="match status" value="1"/>
</dbReference>
<dbReference type="InterPro" id="IPR036388">
    <property type="entry name" value="WH-like_DNA-bd_sf"/>
</dbReference>
<dbReference type="EMBL" id="PGXC01000003">
    <property type="protein sequence ID" value="PKK91139.1"/>
    <property type="molecule type" value="Genomic_DNA"/>
</dbReference>
<organism evidence="6 7">
    <name type="scientific">Candidatus Wallbacteria bacterium HGW-Wallbacteria-1</name>
    <dbReference type="NCBI Taxonomy" id="2013854"/>
    <lineage>
        <taxon>Bacteria</taxon>
        <taxon>Candidatus Walliibacteriota</taxon>
    </lineage>
</organism>
<dbReference type="AlphaFoldDB" id="A0A2N1PS21"/>
<accession>A0A2N1PS21</accession>
<evidence type="ECO:0000313" key="6">
    <source>
        <dbReference type="EMBL" id="PKK91139.1"/>
    </source>
</evidence>
<dbReference type="InterPro" id="IPR000943">
    <property type="entry name" value="RNA_pol_sigma70"/>
</dbReference>
<dbReference type="PRINTS" id="PR00046">
    <property type="entry name" value="SIGMA70FCT"/>
</dbReference>
<name>A0A2N1PS21_9BACT</name>
<keyword evidence="1" id="KW-0805">Transcription regulation</keyword>
<evidence type="ECO:0000256" key="4">
    <source>
        <dbReference type="ARBA" id="ARBA00023163"/>
    </source>
</evidence>
<dbReference type="InterPro" id="IPR007627">
    <property type="entry name" value="RNA_pol_sigma70_r2"/>
</dbReference>
<dbReference type="Gene3D" id="1.10.601.10">
    <property type="entry name" value="RNA Polymerase Primary Sigma Factor"/>
    <property type="match status" value="1"/>
</dbReference>
<dbReference type="SUPFAM" id="SSF88659">
    <property type="entry name" value="Sigma3 and sigma4 domains of RNA polymerase sigma factors"/>
    <property type="match status" value="2"/>
</dbReference>
<dbReference type="InterPro" id="IPR007624">
    <property type="entry name" value="RNA_pol_sigma70_r3"/>
</dbReference>
<dbReference type="CDD" id="cd06171">
    <property type="entry name" value="Sigma70_r4"/>
    <property type="match status" value="1"/>
</dbReference>
<evidence type="ECO:0000313" key="7">
    <source>
        <dbReference type="Proteomes" id="UP000233256"/>
    </source>
</evidence>
<evidence type="ECO:0000256" key="1">
    <source>
        <dbReference type="ARBA" id="ARBA00023015"/>
    </source>
</evidence>
<reference evidence="6 7" key="1">
    <citation type="journal article" date="2017" name="ISME J.">
        <title>Potential for microbial H2 and metal transformations associated with novel bacteria and archaea in deep terrestrial subsurface sediments.</title>
        <authorList>
            <person name="Hernsdorf A.W."/>
            <person name="Amano Y."/>
            <person name="Miyakawa K."/>
            <person name="Ise K."/>
            <person name="Suzuki Y."/>
            <person name="Anantharaman K."/>
            <person name="Probst A."/>
            <person name="Burstein D."/>
            <person name="Thomas B.C."/>
            <person name="Banfield J.F."/>
        </authorList>
    </citation>
    <scope>NUCLEOTIDE SEQUENCE [LARGE SCALE GENOMIC DNA]</scope>
    <source>
        <strain evidence="6">HGW-Wallbacteria-1</strain>
    </source>
</reference>
<comment type="caution">
    <text evidence="6">The sequence shown here is derived from an EMBL/GenBank/DDBJ whole genome shotgun (WGS) entry which is preliminary data.</text>
</comment>
<dbReference type="FunFam" id="1.10.601.10:FF:000001">
    <property type="entry name" value="RNA polymerase sigma factor SigA"/>
    <property type="match status" value="1"/>
</dbReference>
<sequence>MSLSRWNVSVGTEKKWFFVILISCLLSSGLLKYSTGMQENGDTALNIERNAGFSRKLKKLLDDSSKRGDISLSRITEKLNLDLDDDALFKRVIREFLGKNIRIFDESDEIVEEDGEIVTVSRTDGKSGEHSKDQSSENLIKFYLKELNELSFLDDEQRMDLAKKVKENEPRAREALIKANLRLVVSIAKKYVNRGLLFLDLIQEGNIGLIKAVEKYEYSLGYKFSTYASWWIKQTIRRALADHTRIIRLPAYMVEKVNKIKKAIRLFTQLNAREPDMEELAADVCMDVARVKEIMEYLKEPVSLEKTIGDDDYFLNSVVESKRVKSPEEIVFAKMLKKQIQQILNHLNDKEREILVQRFGLFDGVPRSLETIGNQLGISRERVRQIQDKAMKKLMTLKNTISFRHII</sequence>
<dbReference type="InterPro" id="IPR050239">
    <property type="entry name" value="Sigma-70_RNA_pol_init_factors"/>
</dbReference>
<evidence type="ECO:0000259" key="5">
    <source>
        <dbReference type="PROSITE" id="PS00715"/>
    </source>
</evidence>
<keyword evidence="2" id="KW-0731">Sigma factor</keyword>
<proteinExistence type="predicted"/>
<dbReference type="Proteomes" id="UP000233256">
    <property type="component" value="Unassembled WGS sequence"/>
</dbReference>
<dbReference type="GO" id="GO:0016987">
    <property type="term" value="F:sigma factor activity"/>
    <property type="evidence" value="ECO:0007669"/>
    <property type="project" value="UniProtKB-KW"/>
</dbReference>
<dbReference type="Gene3D" id="1.10.10.10">
    <property type="entry name" value="Winged helix-like DNA-binding domain superfamily/Winged helix DNA-binding domain"/>
    <property type="match status" value="2"/>
</dbReference>
<keyword evidence="4" id="KW-0804">Transcription</keyword>
<dbReference type="InterPro" id="IPR013325">
    <property type="entry name" value="RNA_pol_sigma_r2"/>
</dbReference>
<feature type="domain" description="RNA polymerase sigma-70" evidence="5">
    <location>
        <begin position="200"/>
        <end position="213"/>
    </location>
</feature>
<dbReference type="GO" id="GO:0003677">
    <property type="term" value="F:DNA binding"/>
    <property type="evidence" value="ECO:0007669"/>
    <property type="project" value="UniProtKB-KW"/>
</dbReference>
<keyword evidence="3" id="KW-0238">DNA-binding</keyword>
<dbReference type="PANTHER" id="PTHR30603:SF47">
    <property type="entry name" value="RNA POLYMERASE SIGMA FACTOR SIGD, CHLOROPLASTIC"/>
    <property type="match status" value="1"/>
</dbReference>
<evidence type="ECO:0000256" key="2">
    <source>
        <dbReference type="ARBA" id="ARBA00023082"/>
    </source>
</evidence>
<gene>
    <name evidence="6" type="ORF">CVV64_05055</name>
</gene>
<protein>
    <recommendedName>
        <fullName evidence="5">RNA polymerase sigma-70 domain-containing protein</fullName>
    </recommendedName>
</protein>
<dbReference type="PROSITE" id="PS00715">
    <property type="entry name" value="SIGMA70_1"/>
    <property type="match status" value="1"/>
</dbReference>
<dbReference type="InterPro" id="IPR013324">
    <property type="entry name" value="RNA_pol_sigma_r3/r4-like"/>
</dbReference>
<dbReference type="PANTHER" id="PTHR30603">
    <property type="entry name" value="RNA POLYMERASE SIGMA FACTOR RPO"/>
    <property type="match status" value="1"/>
</dbReference>
<dbReference type="SUPFAM" id="SSF88946">
    <property type="entry name" value="Sigma2 domain of RNA polymerase sigma factors"/>
    <property type="match status" value="1"/>
</dbReference>
<dbReference type="GO" id="GO:0006352">
    <property type="term" value="P:DNA-templated transcription initiation"/>
    <property type="evidence" value="ECO:0007669"/>
    <property type="project" value="InterPro"/>
</dbReference>
<dbReference type="Pfam" id="PF04539">
    <property type="entry name" value="Sigma70_r3"/>
    <property type="match status" value="1"/>
</dbReference>
<dbReference type="Pfam" id="PF04545">
    <property type="entry name" value="Sigma70_r4"/>
    <property type="match status" value="1"/>
</dbReference>
<dbReference type="InterPro" id="IPR007630">
    <property type="entry name" value="RNA_pol_sigma70_r4"/>
</dbReference>